<dbReference type="EMBL" id="JACRSO010000002">
    <property type="protein sequence ID" value="MBC8529195.1"/>
    <property type="molecule type" value="Genomic_DNA"/>
</dbReference>
<dbReference type="Pfam" id="PF22244">
    <property type="entry name" value="GCE_fung"/>
    <property type="match status" value="1"/>
</dbReference>
<evidence type="ECO:0000313" key="6">
    <source>
        <dbReference type="Proteomes" id="UP000654279"/>
    </source>
</evidence>
<evidence type="ECO:0000256" key="1">
    <source>
        <dbReference type="ARBA" id="ARBA00022487"/>
    </source>
</evidence>
<keyword evidence="2" id="KW-0732">Signal</keyword>
<comment type="caution">
    <text evidence="5">The sequence shown here is derived from an EMBL/GenBank/DDBJ whole genome shotgun (WGS) entry which is preliminary data.</text>
</comment>
<keyword evidence="6" id="KW-1185">Reference proteome</keyword>
<protein>
    <recommendedName>
        <fullName evidence="4">4-O-methyl-glucuronoyl methylesterase-like domain-containing protein</fullName>
    </recommendedName>
</protein>
<proteinExistence type="predicted"/>
<dbReference type="InterPro" id="IPR029058">
    <property type="entry name" value="AB_hydrolase_fold"/>
</dbReference>
<keyword evidence="3" id="KW-0378">Hydrolase</keyword>
<organism evidence="5 6">
    <name type="scientific">Luoshenia tenuis</name>
    <dbReference type="NCBI Taxonomy" id="2763654"/>
    <lineage>
        <taxon>Bacteria</taxon>
        <taxon>Bacillati</taxon>
        <taxon>Bacillota</taxon>
        <taxon>Clostridia</taxon>
        <taxon>Christensenellales</taxon>
        <taxon>Christensenellaceae</taxon>
        <taxon>Luoshenia</taxon>
    </lineage>
</organism>
<gene>
    <name evidence="5" type="ORF">H8699_07115</name>
</gene>
<dbReference type="RefSeq" id="WP_249285065.1">
    <property type="nucleotide sequence ID" value="NZ_JACRSO010000002.1"/>
</dbReference>
<accession>A0A926CYS0</accession>
<dbReference type="GO" id="GO:0052689">
    <property type="term" value="F:carboxylic ester hydrolase activity"/>
    <property type="evidence" value="ECO:0007669"/>
    <property type="project" value="UniProtKB-KW"/>
</dbReference>
<dbReference type="Gene3D" id="3.40.50.1820">
    <property type="entry name" value="alpha/beta hydrolase"/>
    <property type="match status" value="1"/>
</dbReference>
<evidence type="ECO:0000313" key="5">
    <source>
        <dbReference type="EMBL" id="MBC8529195.1"/>
    </source>
</evidence>
<dbReference type="AlphaFoldDB" id="A0A926CYS0"/>
<feature type="domain" description="4-O-methyl-glucuronoyl methylesterase-like" evidence="4">
    <location>
        <begin position="92"/>
        <end position="338"/>
    </location>
</feature>
<dbReference type="SUPFAM" id="SSF53474">
    <property type="entry name" value="alpha/beta-Hydrolases"/>
    <property type="match status" value="1"/>
</dbReference>
<sequence>MKERWMAQYALKAPCAQLPDPFIRPDGTRLNRPEEWPAQRAYWKKMLQDMLYGTIPPPPGNTKGEVVEMQATFGGAALRQTVRITCGPQGEVALQAKILRPNRPGRFPAIIRTAFDRQTPFPDEEKAVARGYVLAEYSCFDLAPDSGMENRAITKEAFAACPLAKAYPGYTWKAIAMWAWGQSRVADYLCTTDYVDAQKLVTTGCSRAGKVALCAAANDERFAICAISASGCGGGGCFRFMGGRMGEGTGLYESLGDMIRPSKFWFWFLEELGAAYGDQQGTRGLGREDYLPFDLHIARALVAPRPTITTEALDDIYANPYGTYVTWRAAEEVYRFLGAGGKNAIHYREGGHGFTAQDAGVMLDFFDNTFFDKGINAAYKTVAPGEDPLSPALHYTWRAPQL</sequence>
<name>A0A926CYS0_9FIRM</name>
<keyword evidence="1" id="KW-0719">Serine esterase</keyword>
<reference evidence="5" key="1">
    <citation type="submission" date="2020-08" db="EMBL/GenBank/DDBJ databases">
        <title>Genome public.</title>
        <authorList>
            <person name="Liu C."/>
            <person name="Sun Q."/>
        </authorList>
    </citation>
    <scope>NUCLEOTIDE SEQUENCE</scope>
    <source>
        <strain evidence="5">NSJ-44</strain>
    </source>
</reference>
<dbReference type="Proteomes" id="UP000654279">
    <property type="component" value="Unassembled WGS sequence"/>
</dbReference>
<evidence type="ECO:0000256" key="2">
    <source>
        <dbReference type="ARBA" id="ARBA00022729"/>
    </source>
</evidence>
<evidence type="ECO:0000259" key="4">
    <source>
        <dbReference type="Pfam" id="PF22244"/>
    </source>
</evidence>
<dbReference type="InterPro" id="IPR054579">
    <property type="entry name" value="GCE-like_dom"/>
</dbReference>
<evidence type="ECO:0000256" key="3">
    <source>
        <dbReference type="ARBA" id="ARBA00022801"/>
    </source>
</evidence>